<dbReference type="GeneID" id="78124119"/>
<sequence>MPEHSTAFAPTALRGGILIEAAELRIVSLPLLTPFVISSGTMTCKTFPLLVLKGEGLEGIAEAVMDPTPDYLEETIPGAMAFLRDVLLPSIIGKRFASPYELEPYLAPWRGNRMAKAVVEMAFWDMWSKSLGIPLKAALGGVGNSVDVGVSLGIAPIEKTLDRIDEALASGYKRTKLKIAQGHDVKIVEAVRNQYPDIKLTVDANTDYGLADLPVLQALDGFNLDYIEQPLAFDDIHDHAQVQASLKTAICLDESIRSASDARKALEMRAARVINIKVGRVGGFAAARAIHDTSAAFGAPVWCGGMLEAGIGRAHNIHLATLANFTKPGDTSSASRYFKRDIINEPLEASNGEMPVPATGPGIGVTLDHDYLKSVTDHVEEIGT</sequence>
<dbReference type="Gene3D" id="3.20.20.120">
    <property type="entry name" value="Enolase-like C-terminal domain"/>
    <property type="match status" value="1"/>
</dbReference>
<dbReference type="NCBIfam" id="TIGR01928">
    <property type="entry name" value="menC_lowGC_arch"/>
    <property type="match status" value="1"/>
</dbReference>
<dbReference type="GO" id="GO:0043748">
    <property type="term" value="F:O-succinylbenzoate synthase activity"/>
    <property type="evidence" value="ECO:0007669"/>
    <property type="project" value="UniProtKB-EC"/>
</dbReference>
<proteinExistence type="predicted"/>
<dbReference type="PANTHER" id="PTHR48073">
    <property type="entry name" value="O-SUCCINYLBENZOATE SYNTHASE-RELATED"/>
    <property type="match status" value="1"/>
</dbReference>
<dbReference type="SUPFAM" id="SSF54826">
    <property type="entry name" value="Enolase N-terminal domain-like"/>
    <property type="match status" value="1"/>
</dbReference>
<feature type="domain" description="Mandelate racemase/muconate lactonizing enzyme C-terminal" evidence="7">
    <location>
        <begin position="157"/>
        <end position="249"/>
    </location>
</feature>
<dbReference type="STRING" id="576131.SAMN05444486_10240"/>
<dbReference type="GO" id="GO:0046872">
    <property type="term" value="F:metal ion binding"/>
    <property type="evidence" value="ECO:0007669"/>
    <property type="project" value="UniProtKB-KW"/>
</dbReference>
<dbReference type="Gene3D" id="3.30.390.10">
    <property type="entry name" value="Enolase-like, N-terminal domain"/>
    <property type="match status" value="1"/>
</dbReference>
<organism evidence="8 9">
    <name type="scientific">Lentibacter algarum</name>
    <dbReference type="NCBI Taxonomy" id="576131"/>
    <lineage>
        <taxon>Bacteria</taxon>
        <taxon>Pseudomonadati</taxon>
        <taxon>Pseudomonadota</taxon>
        <taxon>Alphaproteobacteria</taxon>
        <taxon>Rhodobacterales</taxon>
        <taxon>Roseobacteraceae</taxon>
        <taxon>Lentibacter</taxon>
    </lineage>
</organism>
<dbReference type="Pfam" id="PF02746">
    <property type="entry name" value="MR_MLE_N"/>
    <property type="match status" value="1"/>
</dbReference>
<keyword evidence="9" id="KW-1185">Reference proteome</keyword>
<dbReference type="UniPathway" id="UPA01057">
    <property type="reaction ID" value="UER00165"/>
</dbReference>
<comment type="cofactor">
    <cofactor evidence="1">
        <name>a divalent metal cation</name>
        <dbReference type="ChEBI" id="CHEBI:60240"/>
    </cofactor>
</comment>
<dbReference type="OrthoDB" id="9802699at2"/>
<keyword evidence="2" id="KW-0479">Metal-binding</keyword>
<dbReference type="AlphaFoldDB" id="A0A1H3JL81"/>
<evidence type="ECO:0000313" key="9">
    <source>
        <dbReference type="Proteomes" id="UP000199026"/>
    </source>
</evidence>
<dbReference type="InterPro" id="IPR013341">
    <property type="entry name" value="Mandelate_racemase_N_dom"/>
</dbReference>
<evidence type="ECO:0000256" key="5">
    <source>
        <dbReference type="ARBA" id="ARBA00029491"/>
    </source>
</evidence>
<dbReference type="SFLD" id="SFLDG00180">
    <property type="entry name" value="muconate_cycloisomerase"/>
    <property type="match status" value="1"/>
</dbReference>
<gene>
    <name evidence="8" type="ORF">SAMN05444486_10240</name>
</gene>
<evidence type="ECO:0000256" key="4">
    <source>
        <dbReference type="ARBA" id="ARBA00023239"/>
    </source>
</evidence>
<evidence type="ECO:0000313" key="8">
    <source>
        <dbReference type="EMBL" id="SDY40676.1"/>
    </source>
</evidence>
<dbReference type="Pfam" id="PF13378">
    <property type="entry name" value="MR_MLE_C"/>
    <property type="match status" value="1"/>
</dbReference>
<dbReference type="EC" id="4.2.1.113" evidence="5 6"/>
<evidence type="ECO:0000256" key="6">
    <source>
        <dbReference type="NCBIfam" id="TIGR01928"/>
    </source>
</evidence>
<dbReference type="InterPro" id="IPR029017">
    <property type="entry name" value="Enolase-like_N"/>
</dbReference>
<keyword evidence="4" id="KW-0456">Lyase</keyword>
<dbReference type="InterPro" id="IPR010197">
    <property type="entry name" value="OSBS/NAAAR"/>
</dbReference>
<evidence type="ECO:0000259" key="7">
    <source>
        <dbReference type="SMART" id="SM00922"/>
    </source>
</evidence>
<dbReference type="SMART" id="SM00922">
    <property type="entry name" value="MR_MLE"/>
    <property type="match status" value="1"/>
</dbReference>
<evidence type="ECO:0000256" key="2">
    <source>
        <dbReference type="ARBA" id="ARBA00022723"/>
    </source>
</evidence>
<dbReference type="PANTHER" id="PTHR48073:SF5">
    <property type="entry name" value="O-SUCCINYLBENZOATE SYNTHASE"/>
    <property type="match status" value="1"/>
</dbReference>
<dbReference type="SFLD" id="SFLDS00001">
    <property type="entry name" value="Enolase"/>
    <property type="match status" value="1"/>
</dbReference>
<dbReference type="Proteomes" id="UP000199026">
    <property type="component" value="Unassembled WGS sequence"/>
</dbReference>
<dbReference type="InterPro" id="IPR036849">
    <property type="entry name" value="Enolase-like_C_sf"/>
</dbReference>
<protein>
    <recommendedName>
        <fullName evidence="5 6">o-succinylbenzoate synthase</fullName>
        <ecNumber evidence="5 6">4.2.1.113</ecNumber>
    </recommendedName>
</protein>
<dbReference type="InterPro" id="IPR029065">
    <property type="entry name" value="Enolase_C-like"/>
</dbReference>
<dbReference type="EMBL" id="FNPR01000002">
    <property type="protein sequence ID" value="SDY40676.1"/>
    <property type="molecule type" value="Genomic_DNA"/>
</dbReference>
<dbReference type="UniPathway" id="UPA00079"/>
<dbReference type="GO" id="GO:0016854">
    <property type="term" value="F:racemase and epimerase activity"/>
    <property type="evidence" value="ECO:0007669"/>
    <property type="project" value="UniProtKB-ARBA"/>
</dbReference>
<accession>A0A1H3JL81</accession>
<dbReference type="SUPFAM" id="SSF51604">
    <property type="entry name" value="Enolase C-terminal domain-like"/>
    <property type="match status" value="1"/>
</dbReference>
<dbReference type="RefSeq" id="WP_089889195.1">
    <property type="nucleotide sequence ID" value="NZ_CANMFH010000001.1"/>
</dbReference>
<evidence type="ECO:0000256" key="1">
    <source>
        <dbReference type="ARBA" id="ARBA00001968"/>
    </source>
</evidence>
<name>A0A1H3JL81_9RHOB</name>
<dbReference type="SFLD" id="SFLDF00009">
    <property type="entry name" value="o-succinylbenzoate_synthase"/>
    <property type="match status" value="1"/>
</dbReference>
<reference evidence="8 9" key="1">
    <citation type="submission" date="2016-10" db="EMBL/GenBank/DDBJ databases">
        <authorList>
            <person name="de Groot N.N."/>
        </authorList>
    </citation>
    <scope>NUCLEOTIDE SEQUENCE [LARGE SCALE GENOMIC DNA]</scope>
    <source>
        <strain evidence="8 9">DSM 24677</strain>
    </source>
</reference>
<evidence type="ECO:0000256" key="3">
    <source>
        <dbReference type="ARBA" id="ARBA00022842"/>
    </source>
</evidence>
<dbReference type="CDD" id="cd03317">
    <property type="entry name" value="NAAAR"/>
    <property type="match status" value="1"/>
</dbReference>
<keyword evidence="3" id="KW-0460">Magnesium</keyword>
<dbReference type="InterPro" id="IPR013342">
    <property type="entry name" value="Mandelate_racemase_C"/>
</dbReference>
<dbReference type="GO" id="GO:0009234">
    <property type="term" value="P:menaquinone biosynthetic process"/>
    <property type="evidence" value="ECO:0007669"/>
    <property type="project" value="UniProtKB-UniRule"/>
</dbReference>